<evidence type="ECO:0000313" key="4">
    <source>
        <dbReference type="Proteomes" id="UP000504638"/>
    </source>
</evidence>
<sequence>MQAFVPKNRRAKFDLDLQVLDLNNVPLVSGKSFVKWHLPHSAAGDHQGRTEKRDIKEHKVTWNHEAHFAVRFTIDKSGLLQESWIHFEVIQEYSSGSKGERIILGVVKLNLAEYVEASEAEGDVGISRRYLMQDSKINSTLRISIFLRQTEGDRNFIAPPLRTAQVFGGIAGIVVGGEQVESDDIGQMPALSHRSREAGELQDLYRRTLAAKWAAQPGELSADKCIEDIFAGGDGWGDRDLSFDPNGAGNGNVEDSGSLSGSERNTLHPSRRNYSGAFSSRPNSKDGSLETLKDLDKHEVPLTAGEGIRGRGSLEQQAQNMKAASERGRRPHNTEMDEFDAREDLRSWQISNPRGS</sequence>
<dbReference type="PANTHER" id="PTHR21456">
    <property type="entry name" value="FAMILY WITH SEQUENCE SIMILARITY 102"/>
    <property type="match status" value="1"/>
</dbReference>
<feature type="compositionally biased region" description="Basic and acidic residues" evidence="1">
    <location>
        <begin position="283"/>
        <end position="300"/>
    </location>
</feature>
<feature type="compositionally biased region" description="Basic and acidic residues" evidence="1">
    <location>
        <begin position="324"/>
        <end position="335"/>
    </location>
</feature>
<dbReference type="Proteomes" id="UP000504638">
    <property type="component" value="Unplaced"/>
</dbReference>
<dbReference type="EMBL" id="ML975150">
    <property type="protein sequence ID" value="KAF1816351.1"/>
    <property type="molecule type" value="Genomic_DNA"/>
</dbReference>
<reference evidence="5" key="2">
    <citation type="submission" date="2020-04" db="EMBL/GenBank/DDBJ databases">
        <authorList>
            <consortium name="NCBI Genome Project"/>
        </authorList>
    </citation>
    <scope>NUCLEOTIDE SEQUENCE</scope>
    <source>
        <strain evidence="5">CBS 781.70</strain>
    </source>
</reference>
<protein>
    <recommendedName>
        <fullName evidence="2">C2 NT-type domain-containing protein</fullName>
    </recommendedName>
</protein>
<feature type="domain" description="C2 NT-type" evidence="2">
    <location>
        <begin position="3"/>
        <end position="149"/>
    </location>
</feature>
<dbReference type="PANTHER" id="PTHR21456:SF1">
    <property type="entry name" value="C2 NT-TYPE DOMAIN-CONTAINING PROTEIN"/>
    <property type="match status" value="1"/>
</dbReference>
<evidence type="ECO:0000259" key="2">
    <source>
        <dbReference type="PROSITE" id="PS51840"/>
    </source>
</evidence>
<feature type="region of interest" description="Disordered" evidence="1">
    <location>
        <begin position="240"/>
        <end position="356"/>
    </location>
</feature>
<gene>
    <name evidence="3 5" type="ORF">P152DRAFT_505025</name>
</gene>
<dbReference type="InterPro" id="IPR019448">
    <property type="entry name" value="NT-C2"/>
</dbReference>
<dbReference type="GeneID" id="54422981"/>
<feature type="compositionally biased region" description="Polar residues" evidence="1">
    <location>
        <begin position="253"/>
        <end position="282"/>
    </location>
</feature>
<name>A0A6G1GEM2_9PEZI</name>
<dbReference type="AlphaFoldDB" id="A0A6G1GEM2"/>
<dbReference type="PROSITE" id="PS51840">
    <property type="entry name" value="C2_NT"/>
    <property type="match status" value="1"/>
</dbReference>
<accession>A0A6G1GEM2</accession>
<reference evidence="3 5" key="1">
    <citation type="submission" date="2020-01" db="EMBL/GenBank/DDBJ databases">
        <authorList>
            <consortium name="DOE Joint Genome Institute"/>
            <person name="Haridas S."/>
            <person name="Albert R."/>
            <person name="Binder M."/>
            <person name="Bloem J."/>
            <person name="Labutti K."/>
            <person name="Salamov A."/>
            <person name="Andreopoulos B."/>
            <person name="Baker S.E."/>
            <person name="Barry K."/>
            <person name="Bills G."/>
            <person name="Bluhm B.H."/>
            <person name="Cannon C."/>
            <person name="Castanera R."/>
            <person name="Culley D.E."/>
            <person name="Daum C."/>
            <person name="Ezra D."/>
            <person name="Gonzalez J.B."/>
            <person name="Henrissat B."/>
            <person name="Kuo A."/>
            <person name="Liang C."/>
            <person name="Lipzen A."/>
            <person name="Lutzoni F."/>
            <person name="Magnuson J."/>
            <person name="Mondo S."/>
            <person name="Nolan M."/>
            <person name="Ohm R."/>
            <person name="Pangilinan J."/>
            <person name="Park H.-J."/>
            <person name="Ramirez L."/>
            <person name="Alfaro M."/>
            <person name="Sun H."/>
            <person name="Tritt A."/>
            <person name="Yoshinaga Y."/>
            <person name="Zwiers L.-H."/>
            <person name="Turgeon B.G."/>
            <person name="Goodwin S.B."/>
            <person name="Spatafora J.W."/>
            <person name="Crous P.W."/>
            <person name="Grigoriev I.V."/>
        </authorList>
    </citation>
    <scope>NUCLEOTIDE SEQUENCE</scope>
    <source>
        <strain evidence="3 5">CBS 781.70</strain>
    </source>
</reference>
<keyword evidence="4" id="KW-1185">Reference proteome</keyword>
<dbReference type="RefSeq" id="XP_033537982.1">
    <property type="nucleotide sequence ID" value="XM_033682411.1"/>
</dbReference>
<evidence type="ECO:0000313" key="5">
    <source>
        <dbReference type="RefSeq" id="XP_033537982.1"/>
    </source>
</evidence>
<evidence type="ECO:0000256" key="1">
    <source>
        <dbReference type="SAM" id="MobiDB-lite"/>
    </source>
</evidence>
<dbReference type="Pfam" id="PF10358">
    <property type="entry name" value="NT-C2"/>
    <property type="match status" value="1"/>
</dbReference>
<dbReference type="InterPro" id="IPR039931">
    <property type="entry name" value="EEIG1/2-like"/>
</dbReference>
<reference evidence="5" key="3">
    <citation type="submission" date="2025-04" db="UniProtKB">
        <authorList>
            <consortium name="RefSeq"/>
        </authorList>
    </citation>
    <scope>IDENTIFICATION</scope>
    <source>
        <strain evidence="5">CBS 781.70</strain>
    </source>
</reference>
<evidence type="ECO:0000313" key="3">
    <source>
        <dbReference type="EMBL" id="KAF1816351.1"/>
    </source>
</evidence>
<organism evidence="3">
    <name type="scientific">Eremomyces bilateralis CBS 781.70</name>
    <dbReference type="NCBI Taxonomy" id="1392243"/>
    <lineage>
        <taxon>Eukaryota</taxon>
        <taxon>Fungi</taxon>
        <taxon>Dikarya</taxon>
        <taxon>Ascomycota</taxon>
        <taxon>Pezizomycotina</taxon>
        <taxon>Dothideomycetes</taxon>
        <taxon>Dothideomycetes incertae sedis</taxon>
        <taxon>Eremomycetales</taxon>
        <taxon>Eremomycetaceae</taxon>
        <taxon>Eremomyces</taxon>
    </lineage>
</organism>
<dbReference type="OrthoDB" id="3365224at2759"/>
<proteinExistence type="predicted"/>